<dbReference type="EMBL" id="AGNK02000444">
    <property type="status" value="NOT_ANNOTATED_CDS"/>
    <property type="molecule type" value="Genomic_DNA"/>
</dbReference>
<accession>K3YXJ6</accession>
<proteinExistence type="predicted"/>
<dbReference type="AlphaFoldDB" id="K3YXJ6"/>
<organism evidence="1 2">
    <name type="scientific">Setaria italica</name>
    <name type="common">Foxtail millet</name>
    <name type="synonym">Panicum italicum</name>
    <dbReference type="NCBI Taxonomy" id="4555"/>
    <lineage>
        <taxon>Eukaryota</taxon>
        <taxon>Viridiplantae</taxon>
        <taxon>Streptophyta</taxon>
        <taxon>Embryophyta</taxon>
        <taxon>Tracheophyta</taxon>
        <taxon>Spermatophyta</taxon>
        <taxon>Magnoliopsida</taxon>
        <taxon>Liliopsida</taxon>
        <taxon>Poales</taxon>
        <taxon>Poaceae</taxon>
        <taxon>PACMAD clade</taxon>
        <taxon>Panicoideae</taxon>
        <taxon>Panicodae</taxon>
        <taxon>Paniceae</taxon>
        <taxon>Cenchrinae</taxon>
        <taxon>Setaria</taxon>
    </lineage>
</organism>
<dbReference type="Proteomes" id="UP000004995">
    <property type="component" value="Unassembled WGS sequence"/>
</dbReference>
<evidence type="ECO:0000313" key="2">
    <source>
        <dbReference type="Proteomes" id="UP000004995"/>
    </source>
</evidence>
<reference evidence="2" key="1">
    <citation type="journal article" date="2012" name="Nat. Biotechnol.">
        <title>Reference genome sequence of the model plant Setaria.</title>
        <authorList>
            <person name="Bennetzen J.L."/>
            <person name="Schmutz J."/>
            <person name="Wang H."/>
            <person name="Percifield R."/>
            <person name="Hawkins J."/>
            <person name="Pontaroli A.C."/>
            <person name="Estep M."/>
            <person name="Feng L."/>
            <person name="Vaughn J.N."/>
            <person name="Grimwood J."/>
            <person name="Jenkins J."/>
            <person name="Barry K."/>
            <person name="Lindquist E."/>
            <person name="Hellsten U."/>
            <person name="Deshpande S."/>
            <person name="Wang X."/>
            <person name="Wu X."/>
            <person name="Mitros T."/>
            <person name="Triplett J."/>
            <person name="Yang X."/>
            <person name="Ye C.Y."/>
            <person name="Mauro-Herrera M."/>
            <person name="Wang L."/>
            <person name="Li P."/>
            <person name="Sharma M."/>
            <person name="Sharma R."/>
            <person name="Ronald P.C."/>
            <person name="Panaud O."/>
            <person name="Kellogg E.A."/>
            <person name="Brutnell T.P."/>
            <person name="Doust A.N."/>
            <person name="Tuskan G.A."/>
            <person name="Rokhsar D."/>
            <person name="Devos K.M."/>
        </authorList>
    </citation>
    <scope>NUCLEOTIDE SEQUENCE [LARGE SCALE GENOMIC DNA]</scope>
    <source>
        <strain evidence="2">cv. Yugu1</strain>
    </source>
</reference>
<sequence>MSSMLLIGPGGMISSGISRLCNTICQRKKKRSYREIIQRIFQHRSAAIYEATSAYKVED</sequence>
<dbReference type="InParanoid" id="K3YXJ6"/>
<protein>
    <submittedName>
        <fullName evidence="1">Uncharacterized protein</fullName>
    </submittedName>
</protein>
<dbReference type="Gramene" id="KQL30577">
    <property type="protein sequence ID" value="KQL30577"/>
    <property type="gene ID" value="SETIT_018992mg"/>
</dbReference>
<reference evidence="1" key="2">
    <citation type="submission" date="2018-08" db="UniProtKB">
        <authorList>
            <consortium name="EnsemblPlants"/>
        </authorList>
    </citation>
    <scope>IDENTIFICATION</scope>
    <source>
        <strain evidence="1">Yugu1</strain>
    </source>
</reference>
<keyword evidence="2" id="KW-1185">Reference proteome</keyword>
<evidence type="ECO:0000313" key="1">
    <source>
        <dbReference type="EnsemblPlants" id="KQL30577"/>
    </source>
</evidence>
<dbReference type="HOGENOM" id="CLU_2965298_0_0_1"/>
<name>K3YXJ6_SETIT</name>
<dbReference type="EnsemblPlants" id="KQL30577">
    <property type="protein sequence ID" value="KQL30577"/>
    <property type="gene ID" value="SETIT_018992mg"/>
</dbReference>